<keyword evidence="2 3" id="KW-0378">Hydrolase</keyword>
<dbReference type="PROSITE" id="PS51462">
    <property type="entry name" value="NUDIX"/>
    <property type="match status" value="1"/>
</dbReference>
<accession>A0ABN5H890</accession>
<dbReference type="CDD" id="cd04677">
    <property type="entry name" value="NUDIX_Hydrolase"/>
    <property type="match status" value="1"/>
</dbReference>
<evidence type="ECO:0000259" key="4">
    <source>
        <dbReference type="PROSITE" id="PS51462"/>
    </source>
</evidence>
<keyword evidence="6" id="KW-1185">Reference proteome</keyword>
<feature type="domain" description="Nudix hydrolase" evidence="4">
    <location>
        <begin position="1"/>
        <end position="133"/>
    </location>
</feature>
<dbReference type="InterPro" id="IPR020084">
    <property type="entry name" value="NUDIX_hydrolase_CS"/>
</dbReference>
<evidence type="ECO:0000313" key="6">
    <source>
        <dbReference type="Proteomes" id="UP000325292"/>
    </source>
</evidence>
<dbReference type="PROSITE" id="PS00893">
    <property type="entry name" value="NUDIX_BOX"/>
    <property type="match status" value="1"/>
</dbReference>
<comment type="cofactor">
    <cofactor evidence="1">
        <name>Mg(2+)</name>
        <dbReference type="ChEBI" id="CHEBI:18420"/>
    </cofactor>
</comment>
<evidence type="ECO:0000313" key="5">
    <source>
        <dbReference type="EMBL" id="AUW95513.1"/>
    </source>
</evidence>
<gene>
    <name evidence="5" type="ORF">BXT84_09570</name>
</gene>
<name>A0ABN5H890_9FIRM</name>
<dbReference type="Proteomes" id="UP000325292">
    <property type="component" value="Chromosome"/>
</dbReference>
<sequence length="135" mass="15291">MAGSGVIILNAQGQLLLQHRRDNECWGLPGGAMEIGESFEETARREVREETGLELYELEYFMTDSGAATFHVYPNGDPVYLAAVYYISKNFSGTMHADPQETLQLQWFGPRELPDCMGPNDTRVLHEYLRRFVAS</sequence>
<reference evidence="5 6" key="1">
    <citation type="journal article" date="2019" name="Sci. Rep.">
        <title>Sulfobacillus thermotolerans: new insights into resistance and metabolic capacities of acidophilic chemolithotrophs.</title>
        <authorList>
            <person name="Panyushkina A.E."/>
            <person name="Babenko V.V."/>
            <person name="Nikitina A.S."/>
            <person name="Selezneva O.V."/>
            <person name="Tsaplina I.A."/>
            <person name="Letarova M.A."/>
            <person name="Kostryukova E.S."/>
            <person name="Letarov A.V."/>
        </authorList>
    </citation>
    <scope>NUCLEOTIDE SEQUENCE [LARGE SCALE GENOMIC DNA]</scope>
    <source>
        <strain evidence="5 6">Kr1</strain>
    </source>
</reference>
<comment type="similarity">
    <text evidence="3">Belongs to the Nudix hydrolase family.</text>
</comment>
<dbReference type="InterPro" id="IPR000086">
    <property type="entry name" value="NUDIX_hydrolase_dom"/>
</dbReference>
<dbReference type="InterPro" id="IPR020476">
    <property type="entry name" value="Nudix_hydrolase"/>
</dbReference>
<dbReference type="EMBL" id="CP019454">
    <property type="protein sequence ID" value="AUW95513.1"/>
    <property type="molecule type" value="Genomic_DNA"/>
</dbReference>
<dbReference type="SUPFAM" id="SSF55811">
    <property type="entry name" value="Nudix"/>
    <property type="match status" value="1"/>
</dbReference>
<dbReference type="PRINTS" id="PR00502">
    <property type="entry name" value="NUDIXFAMILY"/>
</dbReference>
<evidence type="ECO:0000256" key="1">
    <source>
        <dbReference type="ARBA" id="ARBA00001946"/>
    </source>
</evidence>
<dbReference type="PANTHER" id="PTHR43046">
    <property type="entry name" value="GDP-MANNOSE MANNOSYL HYDROLASE"/>
    <property type="match status" value="1"/>
</dbReference>
<dbReference type="Pfam" id="PF00293">
    <property type="entry name" value="NUDIX"/>
    <property type="match status" value="1"/>
</dbReference>
<dbReference type="Gene3D" id="3.90.79.10">
    <property type="entry name" value="Nucleoside Triphosphate Pyrophosphohydrolase"/>
    <property type="match status" value="1"/>
</dbReference>
<evidence type="ECO:0000256" key="2">
    <source>
        <dbReference type="ARBA" id="ARBA00022801"/>
    </source>
</evidence>
<dbReference type="PANTHER" id="PTHR43046:SF2">
    <property type="entry name" value="8-OXO-DGTP DIPHOSPHATASE-RELATED"/>
    <property type="match status" value="1"/>
</dbReference>
<organism evidence="5 6">
    <name type="scientific">Sulfobacillus thermotolerans</name>
    <dbReference type="NCBI Taxonomy" id="338644"/>
    <lineage>
        <taxon>Bacteria</taxon>
        <taxon>Bacillati</taxon>
        <taxon>Bacillota</taxon>
        <taxon>Clostridia</taxon>
        <taxon>Eubacteriales</taxon>
        <taxon>Clostridiales Family XVII. Incertae Sedis</taxon>
        <taxon>Sulfobacillus</taxon>
    </lineage>
</organism>
<proteinExistence type="inferred from homology"/>
<evidence type="ECO:0000256" key="3">
    <source>
        <dbReference type="RuleBase" id="RU003476"/>
    </source>
</evidence>
<dbReference type="InterPro" id="IPR015797">
    <property type="entry name" value="NUDIX_hydrolase-like_dom_sf"/>
</dbReference>
<protein>
    <recommendedName>
        <fullName evidence="4">Nudix hydrolase domain-containing protein</fullName>
    </recommendedName>
</protein>